<gene>
    <name evidence="6" type="ORF">BJ994_002828</name>
</gene>
<dbReference type="InterPro" id="IPR027417">
    <property type="entry name" value="P-loop_NTPase"/>
</dbReference>
<keyword evidence="2" id="KW-0813">Transport</keyword>
<protein>
    <submittedName>
        <fullName evidence="6">ABC-type multidrug transport system ATPase subunit</fullName>
    </submittedName>
</protein>
<dbReference type="SMART" id="SM00382">
    <property type="entry name" value="AAA"/>
    <property type="match status" value="1"/>
</dbReference>
<accession>A0A846RTA6</accession>
<keyword evidence="7" id="KW-1185">Reference proteome</keyword>
<sequence length="228" mass="24322">MTDRGTVLEAERLLVGYAGAPVCGEFSVSVSAGEVLGVVGFNGAGKSTAARTLAARQNPISGEVKVHGLLANPDAVPFRREVSAVFDEDLFFPSLTVREHLLLVARGHSLPQPEAVVEEELDFFGLNERADVVPEQLSSGQRRRTLLAAGLLRPASLLILDEPEQRLDPVMREALGHRIRTMAEDGCAVVLVTHDPQLLTSTATDCLVIDDEVTHSAPERGAAIIAGS</sequence>
<evidence type="ECO:0000313" key="6">
    <source>
        <dbReference type="EMBL" id="NJC23752.1"/>
    </source>
</evidence>
<dbReference type="RefSeq" id="WP_167995080.1">
    <property type="nucleotide sequence ID" value="NZ_JAATJL010000001.1"/>
</dbReference>
<comment type="caution">
    <text evidence="6">The sequence shown here is derived from an EMBL/GenBank/DDBJ whole genome shotgun (WGS) entry which is preliminary data.</text>
</comment>
<dbReference type="PROSITE" id="PS50893">
    <property type="entry name" value="ABC_TRANSPORTER_2"/>
    <property type="match status" value="1"/>
</dbReference>
<keyword evidence="4" id="KW-0067">ATP-binding</keyword>
<dbReference type="SUPFAM" id="SSF52540">
    <property type="entry name" value="P-loop containing nucleoside triphosphate hydrolases"/>
    <property type="match status" value="1"/>
</dbReference>
<dbReference type="EMBL" id="JAATJL010000001">
    <property type="protein sequence ID" value="NJC23752.1"/>
    <property type="molecule type" value="Genomic_DNA"/>
</dbReference>
<comment type="similarity">
    <text evidence="1">Belongs to the ABC transporter superfamily.</text>
</comment>
<organism evidence="6 7">
    <name type="scientific">Arthrobacter pigmenti</name>
    <dbReference type="NCBI Taxonomy" id="271432"/>
    <lineage>
        <taxon>Bacteria</taxon>
        <taxon>Bacillati</taxon>
        <taxon>Actinomycetota</taxon>
        <taxon>Actinomycetes</taxon>
        <taxon>Micrococcales</taxon>
        <taxon>Micrococcaceae</taxon>
        <taxon>Arthrobacter</taxon>
    </lineage>
</organism>
<proteinExistence type="inferred from homology"/>
<reference evidence="6 7" key="1">
    <citation type="submission" date="2020-03" db="EMBL/GenBank/DDBJ databases">
        <title>Sequencing the genomes of 1000 actinobacteria strains.</title>
        <authorList>
            <person name="Klenk H.-P."/>
        </authorList>
    </citation>
    <scope>NUCLEOTIDE SEQUENCE [LARGE SCALE GENOMIC DNA]</scope>
    <source>
        <strain evidence="6 7">DSM 16403</strain>
    </source>
</reference>
<feature type="domain" description="ABC transporter" evidence="5">
    <location>
        <begin position="8"/>
        <end position="226"/>
    </location>
</feature>
<dbReference type="InterPro" id="IPR003439">
    <property type="entry name" value="ABC_transporter-like_ATP-bd"/>
</dbReference>
<dbReference type="PANTHER" id="PTHR43335">
    <property type="entry name" value="ABC TRANSPORTER, ATP-BINDING PROTEIN"/>
    <property type="match status" value="1"/>
</dbReference>
<dbReference type="Gene3D" id="3.40.50.300">
    <property type="entry name" value="P-loop containing nucleotide triphosphate hydrolases"/>
    <property type="match status" value="1"/>
</dbReference>
<dbReference type="InterPro" id="IPR003593">
    <property type="entry name" value="AAA+_ATPase"/>
</dbReference>
<dbReference type="Pfam" id="PF00005">
    <property type="entry name" value="ABC_tran"/>
    <property type="match status" value="1"/>
</dbReference>
<evidence type="ECO:0000256" key="3">
    <source>
        <dbReference type="ARBA" id="ARBA00022741"/>
    </source>
</evidence>
<dbReference type="AlphaFoldDB" id="A0A846RTA6"/>
<dbReference type="PANTHER" id="PTHR43335:SF3">
    <property type="entry name" value="ABC TRANSPORTER"/>
    <property type="match status" value="1"/>
</dbReference>
<dbReference type="GO" id="GO:0016887">
    <property type="term" value="F:ATP hydrolysis activity"/>
    <property type="evidence" value="ECO:0007669"/>
    <property type="project" value="InterPro"/>
</dbReference>
<evidence type="ECO:0000256" key="2">
    <source>
        <dbReference type="ARBA" id="ARBA00022448"/>
    </source>
</evidence>
<name>A0A846RTA6_9MICC</name>
<evidence type="ECO:0000256" key="1">
    <source>
        <dbReference type="ARBA" id="ARBA00005417"/>
    </source>
</evidence>
<evidence type="ECO:0000313" key="7">
    <source>
        <dbReference type="Proteomes" id="UP000547458"/>
    </source>
</evidence>
<keyword evidence="3" id="KW-0547">Nucleotide-binding</keyword>
<dbReference type="GO" id="GO:0005524">
    <property type="term" value="F:ATP binding"/>
    <property type="evidence" value="ECO:0007669"/>
    <property type="project" value="UniProtKB-KW"/>
</dbReference>
<evidence type="ECO:0000259" key="5">
    <source>
        <dbReference type="PROSITE" id="PS50893"/>
    </source>
</evidence>
<evidence type="ECO:0000256" key="4">
    <source>
        <dbReference type="ARBA" id="ARBA00022840"/>
    </source>
</evidence>
<dbReference type="Proteomes" id="UP000547458">
    <property type="component" value="Unassembled WGS sequence"/>
</dbReference>